<keyword evidence="4 7" id="KW-1133">Transmembrane helix</keyword>
<dbReference type="eggNOG" id="COG0861">
    <property type="taxonomic scope" value="Bacteria"/>
</dbReference>
<evidence type="ECO:0000313" key="8">
    <source>
        <dbReference type="EMBL" id="EXI90450.1"/>
    </source>
</evidence>
<feature type="transmembrane region" description="Helical" evidence="7">
    <location>
        <begin position="197"/>
        <end position="216"/>
    </location>
</feature>
<evidence type="ECO:0000256" key="5">
    <source>
        <dbReference type="ARBA" id="ARBA00023136"/>
    </source>
</evidence>
<name>A0A011QN57_ACCRE</name>
<evidence type="ECO:0000256" key="4">
    <source>
        <dbReference type="ARBA" id="ARBA00022989"/>
    </source>
</evidence>
<comment type="caution">
    <text evidence="8">The sequence shown here is derived from an EMBL/GenBank/DDBJ whole genome shotgun (WGS) entry which is preliminary data.</text>
</comment>
<dbReference type="AlphaFoldDB" id="A0A011QN57"/>
<dbReference type="InterPro" id="IPR022301">
    <property type="entry name" value="Integral_membrane_YjbE"/>
</dbReference>
<keyword evidence="9" id="KW-1185">Reference proteome</keyword>
<organism evidence="8 9">
    <name type="scientific">Accumulibacter regalis</name>
    <dbReference type="NCBI Taxonomy" id="522306"/>
    <lineage>
        <taxon>Bacteria</taxon>
        <taxon>Pseudomonadati</taxon>
        <taxon>Pseudomonadota</taxon>
        <taxon>Betaproteobacteria</taxon>
        <taxon>Candidatus Accumulibacter</taxon>
    </lineage>
</organism>
<feature type="transmembrane region" description="Helical" evidence="7">
    <location>
        <begin position="12"/>
        <end position="35"/>
    </location>
</feature>
<dbReference type="GO" id="GO:0016020">
    <property type="term" value="C:membrane"/>
    <property type="evidence" value="ECO:0007669"/>
    <property type="project" value="UniProtKB-SubCell"/>
</dbReference>
<dbReference type="Proteomes" id="UP000022141">
    <property type="component" value="Unassembled WGS sequence"/>
</dbReference>
<comment type="subcellular location">
    <subcellularLocation>
        <location evidence="1">Membrane</location>
        <topology evidence="1">Multi-pass membrane protein</topology>
    </subcellularLocation>
</comment>
<comment type="similarity">
    <text evidence="2">Belongs to the TerC family.</text>
</comment>
<dbReference type="Pfam" id="PF03741">
    <property type="entry name" value="TerC"/>
    <property type="match status" value="1"/>
</dbReference>
<proteinExistence type="inferred from homology"/>
<feature type="transmembrane region" description="Helical" evidence="7">
    <location>
        <begin position="47"/>
        <end position="66"/>
    </location>
</feature>
<feature type="transmembrane region" description="Helical" evidence="7">
    <location>
        <begin position="165"/>
        <end position="185"/>
    </location>
</feature>
<feature type="transmembrane region" description="Helical" evidence="7">
    <location>
        <begin position="103"/>
        <end position="121"/>
    </location>
</feature>
<dbReference type="STRING" id="1454004.AW11_00805"/>
<dbReference type="InterPro" id="IPR005496">
    <property type="entry name" value="Integral_membrane_TerC"/>
</dbReference>
<evidence type="ECO:0000313" key="9">
    <source>
        <dbReference type="Proteomes" id="UP000022141"/>
    </source>
</evidence>
<feature type="transmembrane region" description="Helical" evidence="7">
    <location>
        <begin position="72"/>
        <end position="91"/>
    </location>
</feature>
<feature type="region of interest" description="Disordered" evidence="6">
    <location>
        <begin position="225"/>
        <end position="247"/>
    </location>
</feature>
<keyword evidence="3 7" id="KW-0812">Transmembrane</keyword>
<evidence type="ECO:0000256" key="2">
    <source>
        <dbReference type="ARBA" id="ARBA00007511"/>
    </source>
</evidence>
<accession>A0A011QN57</accession>
<evidence type="ECO:0000256" key="6">
    <source>
        <dbReference type="SAM" id="MobiDB-lite"/>
    </source>
</evidence>
<dbReference type="PATRIC" id="fig|1454004.3.peg.833"/>
<evidence type="ECO:0000256" key="3">
    <source>
        <dbReference type="ARBA" id="ARBA00022692"/>
    </source>
</evidence>
<evidence type="ECO:0000256" key="1">
    <source>
        <dbReference type="ARBA" id="ARBA00004141"/>
    </source>
</evidence>
<dbReference type="NCBIfam" id="TIGR03717">
    <property type="entry name" value="R_switched_YjbE"/>
    <property type="match status" value="1"/>
</dbReference>
<dbReference type="EMBL" id="JEMY01000006">
    <property type="protein sequence ID" value="EXI90450.1"/>
    <property type="molecule type" value="Genomic_DNA"/>
</dbReference>
<sequence length="247" mass="25769">MLDLASPTFWIAVLQIIAIDILLGGDNAVVIALACRKLPDAQRKKGIFWGVIGAIGLRVVLIYFALQLLAVPYLKIVGGLLLFWIGIKLVIPENDEGHGNVATSATLAGAIKTIIVADAVMSVDNVIAVAAASHGSILLVVFGIAVSVPIVVWGSKLVLLLMDRYPVVITAGGGLLGWIGGGMLLTDPTIPASWREIVPYSTYLVSALGALLVVLAGKALASRQHAGHPSGELTTASGRELMEGKPK</sequence>
<feature type="transmembrane region" description="Helical" evidence="7">
    <location>
        <begin position="127"/>
        <end position="153"/>
    </location>
</feature>
<protein>
    <submittedName>
        <fullName evidence="8">Integral membrane protein, YjbE family</fullName>
    </submittedName>
</protein>
<dbReference type="PANTHER" id="PTHR30238:SF4">
    <property type="entry name" value="SLL1022 PROTEIN"/>
    <property type="match status" value="1"/>
</dbReference>
<keyword evidence="5 7" id="KW-0472">Membrane</keyword>
<dbReference type="PANTHER" id="PTHR30238">
    <property type="entry name" value="MEMBRANE BOUND PREDICTED REDOX MODULATOR"/>
    <property type="match status" value="1"/>
</dbReference>
<gene>
    <name evidence="8" type="ORF">AW11_00805</name>
</gene>
<reference evidence="8" key="1">
    <citation type="submission" date="2014-02" db="EMBL/GenBank/DDBJ databases">
        <title>Expanding our view of genomic diversity in Candidatus Accumulibacter clades.</title>
        <authorList>
            <person name="Skennerton C.T."/>
            <person name="Barr J.J."/>
            <person name="Slater F.R."/>
            <person name="Bond P.L."/>
            <person name="Tyson G.W."/>
        </authorList>
    </citation>
    <scope>NUCLEOTIDE SEQUENCE [LARGE SCALE GENOMIC DNA]</scope>
</reference>
<evidence type="ECO:0000256" key="7">
    <source>
        <dbReference type="SAM" id="Phobius"/>
    </source>
</evidence>